<accession>A0A9P4SJK5</accession>
<evidence type="ECO:0000256" key="8">
    <source>
        <dbReference type="ARBA" id="ARBA00023065"/>
    </source>
</evidence>
<keyword evidence="6 10" id="KW-1133">Transmembrane helix</keyword>
<dbReference type="InterPro" id="IPR013130">
    <property type="entry name" value="Fe3_Rdtase_TM_dom"/>
</dbReference>
<dbReference type="SFLD" id="SFLDG01168">
    <property type="entry name" value="Ferric_reductase_subgroup_(FRE"/>
    <property type="match status" value="1"/>
</dbReference>
<keyword evidence="8" id="KW-0406">Ion transport</keyword>
<comment type="caution">
    <text evidence="12">The sequence shown here is derived from an EMBL/GenBank/DDBJ whole genome shotgun (WGS) entry which is preliminary data.</text>
</comment>
<evidence type="ECO:0000256" key="7">
    <source>
        <dbReference type="ARBA" id="ARBA00023002"/>
    </source>
</evidence>
<dbReference type="AlphaFoldDB" id="A0A9P4SJK5"/>
<dbReference type="GO" id="GO:0006826">
    <property type="term" value="P:iron ion transport"/>
    <property type="evidence" value="ECO:0007669"/>
    <property type="project" value="TreeGrafter"/>
</dbReference>
<evidence type="ECO:0000256" key="10">
    <source>
        <dbReference type="SAM" id="Phobius"/>
    </source>
</evidence>
<evidence type="ECO:0000256" key="2">
    <source>
        <dbReference type="ARBA" id="ARBA00006278"/>
    </source>
</evidence>
<name>A0A9P4SJK5_9PEZI</name>
<evidence type="ECO:0000256" key="6">
    <source>
        <dbReference type="ARBA" id="ARBA00022989"/>
    </source>
</evidence>
<feature type="transmembrane region" description="Helical" evidence="10">
    <location>
        <begin position="202"/>
        <end position="220"/>
    </location>
</feature>
<dbReference type="Proteomes" id="UP000799429">
    <property type="component" value="Unassembled WGS sequence"/>
</dbReference>
<feature type="transmembrane region" description="Helical" evidence="10">
    <location>
        <begin position="240"/>
        <end position="259"/>
    </location>
</feature>
<reference evidence="12" key="1">
    <citation type="journal article" date="2020" name="Stud. Mycol.">
        <title>101 Dothideomycetes genomes: a test case for predicting lifestyles and emergence of pathogens.</title>
        <authorList>
            <person name="Haridas S."/>
            <person name="Albert R."/>
            <person name="Binder M."/>
            <person name="Bloem J."/>
            <person name="Labutti K."/>
            <person name="Salamov A."/>
            <person name="Andreopoulos B."/>
            <person name="Baker S."/>
            <person name="Barry K."/>
            <person name="Bills G."/>
            <person name="Bluhm B."/>
            <person name="Cannon C."/>
            <person name="Castanera R."/>
            <person name="Culley D."/>
            <person name="Daum C."/>
            <person name="Ezra D."/>
            <person name="Gonzalez J."/>
            <person name="Henrissat B."/>
            <person name="Kuo A."/>
            <person name="Liang C."/>
            <person name="Lipzen A."/>
            <person name="Lutzoni F."/>
            <person name="Magnuson J."/>
            <person name="Mondo S."/>
            <person name="Nolan M."/>
            <person name="Ohm R."/>
            <person name="Pangilinan J."/>
            <person name="Park H.-J."/>
            <person name="Ramirez L."/>
            <person name="Alfaro M."/>
            <person name="Sun H."/>
            <person name="Tritt A."/>
            <person name="Yoshinaga Y."/>
            <person name="Zwiers L.-H."/>
            <person name="Turgeon B."/>
            <person name="Goodwin S."/>
            <person name="Spatafora J."/>
            <person name="Crous P."/>
            <person name="Grigoriev I."/>
        </authorList>
    </citation>
    <scope>NUCLEOTIDE SEQUENCE</scope>
    <source>
        <strain evidence="12">CBS 101060</strain>
    </source>
</reference>
<dbReference type="PANTHER" id="PTHR32361:SF12">
    <property type="entry name" value="PUTATIVE (AFU_ORTHOLOGUE AFUA_1G14340)-RELATED"/>
    <property type="match status" value="1"/>
</dbReference>
<dbReference type="InterPro" id="IPR013112">
    <property type="entry name" value="FAD-bd_8"/>
</dbReference>
<feature type="transmembrane region" description="Helical" evidence="10">
    <location>
        <begin position="168"/>
        <end position="190"/>
    </location>
</feature>
<evidence type="ECO:0000313" key="13">
    <source>
        <dbReference type="Proteomes" id="UP000799429"/>
    </source>
</evidence>
<dbReference type="PANTHER" id="PTHR32361">
    <property type="entry name" value="FERRIC/CUPRIC REDUCTASE TRANSMEMBRANE COMPONENT"/>
    <property type="match status" value="1"/>
</dbReference>
<dbReference type="Pfam" id="PF08030">
    <property type="entry name" value="NAD_binding_6"/>
    <property type="match status" value="1"/>
</dbReference>
<evidence type="ECO:0000256" key="3">
    <source>
        <dbReference type="ARBA" id="ARBA00022448"/>
    </source>
</evidence>
<proteinExistence type="inferred from homology"/>
<evidence type="ECO:0000256" key="5">
    <source>
        <dbReference type="ARBA" id="ARBA00022982"/>
    </source>
</evidence>
<keyword evidence="4 10" id="KW-0812">Transmembrane</keyword>
<keyword evidence="7" id="KW-0560">Oxidoreductase</keyword>
<keyword evidence="3" id="KW-0813">Transport</keyword>
<evidence type="ECO:0000313" key="12">
    <source>
        <dbReference type="EMBL" id="KAF2843504.1"/>
    </source>
</evidence>
<feature type="transmembrane region" description="Helical" evidence="10">
    <location>
        <begin position="38"/>
        <end position="60"/>
    </location>
</feature>
<feature type="domain" description="FAD-binding FR-type" evidence="11">
    <location>
        <begin position="318"/>
        <end position="450"/>
    </location>
</feature>
<sequence>MDPTSLHVSVVQSRENNASGDPFEFAHGLNGVDQVGNYLWVNVLLYTFIGLCAMTLILRISKRLNSHLRHLSVMGNPSKQGYWEHHQNSWIPWLKKHVTYAPLFRHRHNQEFQLSEAVTMGTLPSRFHTLLLVIYVASNIAYCLALPWSRAESASVIAALRGRSGTLAALNLIPTVLFALRNNPLIWLLQVSYDTFNLLHRWAARLVILESFVHTVAWAVNTFQGGNWGGLNQSLGANPSYQWGLVGTCAFVFLGIQAWSPFRHAFYETFLNIHKTMVIVGIIGVYLHIDIHHLPQKPWMHLVIGLWVGEYFFRAFRIIYYNFSARAVTRITVEALPSESTRVTFDLVRPWNPRPGQHVHMYIPKLALWSSHPFSVAWWDRKNDDFANEKLPTSEIDLDRPAAPVTTVSLVCRARTGLTRKMYDRAAACPNGKFTTWGALEGPYGGLESLNSYGTVVLFAAGIGITHQVSYLRHFLEGYRAGTIATKKVLLVWSIPNTDCLEWVRPWMDEVLQMPLRRDMLRMQLFITRPRFASEAVSASGSVRMFAGRCTTQTIIDKEVSDRVGAMAITVCGPGRFCDSVRSAARKRVEVGAVDFIEEAFTY</sequence>
<keyword evidence="13" id="KW-1185">Reference proteome</keyword>
<dbReference type="GO" id="GO:0000293">
    <property type="term" value="F:ferric-chelate reductase activity"/>
    <property type="evidence" value="ECO:0007669"/>
    <property type="project" value="UniProtKB-ARBA"/>
</dbReference>
<evidence type="ECO:0000259" key="11">
    <source>
        <dbReference type="PROSITE" id="PS51384"/>
    </source>
</evidence>
<feature type="transmembrane region" description="Helical" evidence="10">
    <location>
        <begin position="271"/>
        <end position="289"/>
    </location>
</feature>
<dbReference type="InterPro" id="IPR017927">
    <property type="entry name" value="FAD-bd_FR_type"/>
</dbReference>
<organism evidence="12 13">
    <name type="scientific">Patellaria atrata CBS 101060</name>
    <dbReference type="NCBI Taxonomy" id="1346257"/>
    <lineage>
        <taxon>Eukaryota</taxon>
        <taxon>Fungi</taxon>
        <taxon>Dikarya</taxon>
        <taxon>Ascomycota</taxon>
        <taxon>Pezizomycotina</taxon>
        <taxon>Dothideomycetes</taxon>
        <taxon>Dothideomycetes incertae sedis</taxon>
        <taxon>Patellariales</taxon>
        <taxon>Patellariaceae</taxon>
        <taxon>Patellaria</taxon>
    </lineage>
</organism>
<dbReference type="OrthoDB" id="4494341at2759"/>
<comment type="similarity">
    <text evidence="2">Belongs to the ferric reductase (FRE) family.</text>
</comment>
<keyword evidence="5" id="KW-0249">Electron transport</keyword>
<feature type="transmembrane region" description="Helical" evidence="10">
    <location>
        <begin position="130"/>
        <end position="148"/>
    </location>
</feature>
<evidence type="ECO:0000256" key="1">
    <source>
        <dbReference type="ARBA" id="ARBA00004141"/>
    </source>
</evidence>
<evidence type="ECO:0000256" key="4">
    <source>
        <dbReference type="ARBA" id="ARBA00022692"/>
    </source>
</evidence>
<dbReference type="Pfam" id="PF08022">
    <property type="entry name" value="FAD_binding_8"/>
    <property type="match status" value="1"/>
</dbReference>
<dbReference type="Gene3D" id="3.40.50.80">
    <property type="entry name" value="Nucleotide-binding domain of ferredoxin-NADP reductase (FNR) module"/>
    <property type="match status" value="1"/>
</dbReference>
<evidence type="ECO:0000256" key="9">
    <source>
        <dbReference type="ARBA" id="ARBA00023136"/>
    </source>
</evidence>
<dbReference type="CDD" id="cd06186">
    <property type="entry name" value="NOX_Duox_like_FAD_NADP"/>
    <property type="match status" value="1"/>
</dbReference>
<dbReference type="EMBL" id="MU006089">
    <property type="protein sequence ID" value="KAF2843504.1"/>
    <property type="molecule type" value="Genomic_DNA"/>
</dbReference>
<dbReference type="Pfam" id="PF01794">
    <property type="entry name" value="Ferric_reduct"/>
    <property type="match status" value="1"/>
</dbReference>
<keyword evidence="9 10" id="KW-0472">Membrane</keyword>
<protein>
    <recommendedName>
        <fullName evidence="11">FAD-binding FR-type domain-containing protein</fullName>
    </recommendedName>
</protein>
<gene>
    <name evidence="12" type="ORF">M501DRAFT_926036</name>
</gene>
<dbReference type="GO" id="GO:0006879">
    <property type="term" value="P:intracellular iron ion homeostasis"/>
    <property type="evidence" value="ECO:0007669"/>
    <property type="project" value="TreeGrafter"/>
</dbReference>
<dbReference type="InterPro" id="IPR039261">
    <property type="entry name" value="FNR_nucleotide-bd"/>
</dbReference>
<dbReference type="InterPro" id="IPR051410">
    <property type="entry name" value="Ferric/Cupric_Reductase"/>
</dbReference>
<dbReference type="PROSITE" id="PS51384">
    <property type="entry name" value="FAD_FR"/>
    <property type="match status" value="1"/>
</dbReference>
<dbReference type="SFLD" id="SFLDS00052">
    <property type="entry name" value="Ferric_Reductase_Domain"/>
    <property type="match status" value="1"/>
</dbReference>
<dbReference type="GO" id="GO:0015677">
    <property type="term" value="P:copper ion import"/>
    <property type="evidence" value="ECO:0007669"/>
    <property type="project" value="TreeGrafter"/>
</dbReference>
<feature type="transmembrane region" description="Helical" evidence="10">
    <location>
        <begin position="301"/>
        <end position="320"/>
    </location>
</feature>
<dbReference type="GO" id="GO:0005886">
    <property type="term" value="C:plasma membrane"/>
    <property type="evidence" value="ECO:0007669"/>
    <property type="project" value="TreeGrafter"/>
</dbReference>
<dbReference type="SUPFAM" id="SSF52343">
    <property type="entry name" value="Ferredoxin reductase-like, C-terminal NADP-linked domain"/>
    <property type="match status" value="1"/>
</dbReference>
<dbReference type="InterPro" id="IPR013121">
    <property type="entry name" value="Fe_red_NAD-bd_6"/>
</dbReference>
<comment type="subcellular location">
    <subcellularLocation>
        <location evidence="1">Membrane</location>
        <topology evidence="1">Multi-pass membrane protein</topology>
    </subcellularLocation>
</comment>